<sequence length="577" mass="62884">MTRAKKHKPLSQGGLQFVTITDPAQARDRTLMRSVRSHVMTTYVQQEKNCVKKPGRNNKPRALRPTQDIASSSSSTCFEQEDARRDSGHEDVEVTASRTEELLHGRDKGYRPFALDGWAGGPSRIDSLSSCCDLGLEMDPFSTLPVTSVSPRSLTRLVKHCLSGNGVDTLSLKNDFISLVNQSVSKSAGAKVDNNTIMAAVRLLKMELAMQSREVLQKLEAGLRQMIHQSGGLEAFDKIATVIVGTVYMLAITQEVIPHPIYRSFLPWDNAALVLSTAVSRYSTWNARIDHRRIIVMKGTEKPIPSFTLESPIFCPNGSFHTLSRSPLCSSATLALLTDMLTLTELFLEHHADTTCGSSTTTTANTTCSPTTTTPSSQTPYTVLTTSLLSRLYSLPSASSPNTPVHRDWIYESIRLLSLVYATALHRCLPFSIAYAQTTDPQSPSPSPSVSSSTTSTSTSEPVSESENPKRSSSSSSSNSNSNSSQTRTPSLIATLVSTLYKTDPHEMWGEMAGVLFFLSLVGAAAGRSLSGNEQMHRRSLVWIAVQCTAVTTMGHSDAEMGILRRLCRVQEILGEG</sequence>
<evidence type="ECO:0000313" key="3">
    <source>
        <dbReference type="Proteomes" id="UP000799776"/>
    </source>
</evidence>
<reference evidence="2" key="1">
    <citation type="journal article" date="2020" name="Stud. Mycol.">
        <title>101 Dothideomycetes genomes: a test case for predicting lifestyles and emergence of pathogens.</title>
        <authorList>
            <person name="Haridas S."/>
            <person name="Albert R."/>
            <person name="Binder M."/>
            <person name="Bloem J."/>
            <person name="Labutti K."/>
            <person name="Salamov A."/>
            <person name="Andreopoulos B."/>
            <person name="Baker S."/>
            <person name="Barry K."/>
            <person name="Bills G."/>
            <person name="Bluhm B."/>
            <person name="Cannon C."/>
            <person name="Castanera R."/>
            <person name="Culley D."/>
            <person name="Daum C."/>
            <person name="Ezra D."/>
            <person name="Gonzalez J."/>
            <person name="Henrissat B."/>
            <person name="Kuo A."/>
            <person name="Liang C."/>
            <person name="Lipzen A."/>
            <person name="Lutzoni F."/>
            <person name="Magnuson J."/>
            <person name="Mondo S."/>
            <person name="Nolan M."/>
            <person name="Ohm R."/>
            <person name="Pangilinan J."/>
            <person name="Park H.-J."/>
            <person name="Ramirez L."/>
            <person name="Alfaro M."/>
            <person name="Sun H."/>
            <person name="Tritt A."/>
            <person name="Yoshinaga Y."/>
            <person name="Zwiers L.-H."/>
            <person name="Turgeon B."/>
            <person name="Goodwin S."/>
            <person name="Spatafora J."/>
            <person name="Crous P."/>
            <person name="Grigoriev I."/>
        </authorList>
    </citation>
    <scope>NUCLEOTIDE SEQUENCE</scope>
    <source>
        <strain evidence="2">CBS 121410</strain>
    </source>
</reference>
<dbReference type="PANTHER" id="PTHR37540">
    <property type="entry name" value="TRANSCRIPTION FACTOR (ACR-2), PUTATIVE-RELATED-RELATED"/>
    <property type="match status" value="1"/>
</dbReference>
<feature type="region of interest" description="Disordered" evidence="1">
    <location>
        <begin position="359"/>
        <end position="379"/>
    </location>
</feature>
<dbReference type="AlphaFoldDB" id="A0A9P4HPM5"/>
<feature type="compositionally biased region" description="Low complexity" evidence="1">
    <location>
        <begin position="448"/>
        <end position="485"/>
    </location>
</feature>
<accession>A0A9P4HPM5</accession>
<protein>
    <submittedName>
        <fullName evidence="2">Uncharacterized protein</fullName>
    </submittedName>
</protein>
<feature type="compositionally biased region" description="Basic residues" evidence="1">
    <location>
        <begin position="51"/>
        <end position="62"/>
    </location>
</feature>
<keyword evidence="3" id="KW-1185">Reference proteome</keyword>
<dbReference type="PANTHER" id="PTHR37540:SF5">
    <property type="entry name" value="TRANSCRIPTION FACTOR DOMAIN-CONTAINING PROTEIN"/>
    <property type="match status" value="1"/>
</dbReference>
<feature type="compositionally biased region" description="Basic and acidic residues" evidence="1">
    <location>
        <begin position="81"/>
        <end position="91"/>
    </location>
</feature>
<feature type="compositionally biased region" description="Polar residues" evidence="1">
    <location>
        <begin position="68"/>
        <end position="78"/>
    </location>
</feature>
<name>A0A9P4HPM5_9PEZI</name>
<evidence type="ECO:0000256" key="1">
    <source>
        <dbReference type="SAM" id="MobiDB-lite"/>
    </source>
</evidence>
<evidence type="ECO:0000313" key="2">
    <source>
        <dbReference type="EMBL" id="KAF2083316.1"/>
    </source>
</evidence>
<gene>
    <name evidence="2" type="ORF">K490DRAFT_69931</name>
</gene>
<proteinExistence type="predicted"/>
<dbReference type="OrthoDB" id="3895914at2759"/>
<feature type="region of interest" description="Disordered" evidence="1">
    <location>
        <begin position="51"/>
        <end position="91"/>
    </location>
</feature>
<organism evidence="2 3">
    <name type="scientific">Saccharata proteae CBS 121410</name>
    <dbReference type="NCBI Taxonomy" id="1314787"/>
    <lineage>
        <taxon>Eukaryota</taxon>
        <taxon>Fungi</taxon>
        <taxon>Dikarya</taxon>
        <taxon>Ascomycota</taxon>
        <taxon>Pezizomycotina</taxon>
        <taxon>Dothideomycetes</taxon>
        <taxon>Dothideomycetes incertae sedis</taxon>
        <taxon>Botryosphaeriales</taxon>
        <taxon>Saccharataceae</taxon>
        <taxon>Saccharata</taxon>
    </lineage>
</organism>
<feature type="region of interest" description="Disordered" evidence="1">
    <location>
        <begin position="439"/>
        <end position="489"/>
    </location>
</feature>
<comment type="caution">
    <text evidence="2">The sequence shown here is derived from an EMBL/GenBank/DDBJ whole genome shotgun (WGS) entry which is preliminary data.</text>
</comment>
<dbReference type="Proteomes" id="UP000799776">
    <property type="component" value="Unassembled WGS sequence"/>
</dbReference>
<dbReference type="EMBL" id="ML978803">
    <property type="protein sequence ID" value="KAF2083316.1"/>
    <property type="molecule type" value="Genomic_DNA"/>
</dbReference>